<comment type="subcellular location">
    <subcellularLocation>
        <location evidence="1">Cell inner membrane</location>
        <topology evidence="1">Multi-pass membrane protein</topology>
    </subcellularLocation>
    <subcellularLocation>
        <location evidence="13">Cell membrane</location>
        <topology evidence="13">Multi-pass membrane protein</topology>
    </subcellularLocation>
</comment>
<keyword evidence="9 13" id="KW-0472">Membrane</keyword>
<evidence type="ECO:0000256" key="6">
    <source>
        <dbReference type="ARBA" id="ARBA00022692"/>
    </source>
</evidence>
<evidence type="ECO:0000256" key="1">
    <source>
        <dbReference type="ARBA" id="ARBA00004429"/>
    </source>
</evidence>
<dbReference type="Pfam" id="PF14849">
    <property type="entry name" value="YidC_periplas"/>
    <property type="match status" value="1"/>
</dbReference>
<dbReference type="InterPro" id="IPR047196">
    <property type="entry name" value="YidC_ALB_C"/>
</dbReference>
<sequence>MSEYKNILLAFGACVLVWAGYEMFIKPKFEPNSQSLVDKASKIPISPEAPPACFVSEDESLKEDREILSNRFVEGKIRLRGALLDDFSLKNYKENTVQDTPVRLLRPYGTPHGYWVRMGWEVKEKDVILPTQDTVWSVKKGGSSNELNIGWKNSQGIEFEQKFSLDKKYMLKVVQTIKNATSRTLFVRCKGEIFRQSPVEIGDHWLSYEGPIAVCNRVLSNIPYSDLEKRSRKFKEANWGGISDKYWLVALVGDFDSQSVEGWSEKNSDGMYCMTLAQKFVPVLPKESHIQVQNVFLGPKEVKILDYYERTHKIQRFDLAVDFGWFYFITKPVFYILSFFKTYLGSFAVAILLLTVCVRGLFFPLAVKSARSIAAMQRLQPKLLMLKERFKEDKIALNQAIMELYRAQKINPFSSIWPMLLQCPLFFALYKVLFISIEMRQAPFWGWIQDLSAPDPTSVFTVFGIIPMDLPSSLTIGVWPLLMGATMILQQRFAAAQNVALDRSQQWVLSYGLPALFVYMMARFPVGMIIYWTWNNILTILQQYFIRYFKLVGDNA</sequence>
<evidence type="ECO:0000256" key="4">
    <source>
        <dbReference type="ARBA" id="ARBA00022448"/>
    </source>
</evidence>
<evidence type="ECO:0000256" key="5">
    <source>
        <dbReference type="ARBA" id="ARBA00022475"/>
    </source>
</evidence>
<gene>
    <name evidence="13" type="primary">yidC</name>
    <name evidence="16" type="ORF">HCUR_00929</name>
</gene>
<comment type="caution">
    <text evidence="16">The sequence shown here is derived from an EMBL/GenBank/DDBJ whole genome shotgun (WGS) entry which is preliminary data.</text>
</comment>
<feature type="transmembrane region" description="Helical" evidence="13">
    <location>
        <begin position="416"/>
        <end position="437"/>
    </location>
</feature>
<evidence type="ECO:0000313" key="16">
    <source>
        <dbReference type="EMBL" id="PPE03619.1"/>
    </source>
</evidence>
<comment type="subunit">
    <text evidence="13">Interacts with the Sec translocase complex via SecD. Specifically interacts with transmembrane segments of nascent integral membrane proteins during membrane integration.</text>
</comment>
<dbReference type="InterPro" id="IPR019998">
    <property type="entry name" value="Membr_insert_YidC"/>
</dbReference>
<evidence type="ECO:0000256" key="12">
    <source>
        <dbReference type="ARBA" id="ARBA00033342"/>
    </source>
</evidence>
<dbReference type="InterPro" id="IPR038221">
    <property type="entry name" value="YidC_periplasmic_sf"/>
</dbReference>
<dbReference type="EMBL" id="PHHC01000087">
    <property type="protein sequence ID" value="PPE03619.1"/>
    <property type="molecule type" value="Genomic_DNA"/>
</dbReference>
<dbReference type="PANTHER" id="PTHR12428">
    <property type="entry name" value="OXA1"/>
    <property type="match status" value="1"/>
</dbReference>
<dbReference type="NCBIfam" id="TIGR03593">
    <property type="entry name" value="yidC_nterm"/>
    <property type="match status" value="1"/>
</dbReference>
<keyword evidence="4 13" id="KW-0813">Transport</keyword>
<evidence type="ECO:0000256" key="2">
    <source>
        <dbReference type="ARBA" id="ARBA00010527"/>
    </source>
</evidence>
<dbReference type="InterPro" id="IPR001708">
    <property type="entry name" value="YidC/ALB3/OXA1/COX18"/>
</dbReference>
<dbReference type="PANTHER" id="PTHR12428:SF65">
    <property type="entry name" value="CYTOCHROME C OXIDASE ASSEMBLY PROTEIN COX18, MITOCHONDRIAL"/>
    <property type="match status" value="1"/>
</dbReference>
<feature type="domain" description="Membrane insertase YidC N-terminal" evidence="15">
    <location>
        <begin position="70"/>
        <end position="335"/>
    </location>
</feature>
<evidence type="ECO:0000256" key="3">
    <source>
        <dbReference type="ARBA" id="ARBA00015325"/>
    </source>
</evidence>
<dbReference type="NCBIfam" id="NF002353">
    <property type="entry name" value="PRK01318.1-4"/>
    <property type="match status" value="1"/>
</dbReference>
<dbReference type="PRINTS" id="PR01900">
    <property type="entry name" value="YIDCPROTEIN"/>
</dbReference>
<evidence type="ECO:0000256" key="9">
    <source>
        <dbReference type="ARBA" id="ARBA00023136"/>
    </source>
</evidence>
<dbReference type="InterPro" id="IPR028053">
    <property type="entry name" value="Membr_insert_YidC_N"/>
</dbReference>
<dbReference type="RefSeq" id="WP_165780754.1">
    <property type="nucleotide sequence ID" value="NZ_PHHC01000087.1"/>
</dbReference>
<dbReference type="Pfam" id="PF02096">
    <property type="entry name" value="60KD_IMP"/>
    <property type="match status" value="1"/>
</dbReference>
<feature type="transmembrane region" description="Helical" evidence="13">
    <location>
        <begin position="343"/>
        <end position="367"/>
    </location>
</feature>
<evidence type="ECO:0000259" key="15">
    <source>
        <dbReference type="Pfam" id="PF14849"/>
    </source>
</evidence>
<protein>
    <recommendedName>
        <fullName evidence="3 13">Membrane protein insertase YidC</fullName>
    </recommendedName>
    <alternativeName>
        <fullName evidence="12 13">Foldase YidC</fullName>
    </alternativeName>
    <alternativeName>
        <fullName evidence="11 13">Membrane integrase YidC</fullName>
    </alternativeName>
    <alternativeName>
        <fullName evidence="13">Membrane protein YidC</fullName>
    </alternativeName>
</protein>
<dbReference type="CDD" id="cd19961">
    <property type="entry name" value="EcYidC-like_peri"/>
    <property type="match status" value="1"/>
</dbReference>
<dbReference type="HAMAP" id="MF_01810">
    <property type="entry name" value="YidC_type1"/>
    <property type="match status" value="1"/>
</dbReference>
<keyword evidence="6 13" id="KW-0812">Transmembrane</keyword>
<dbReference type="Proteomes" id="UP000239425">
    <property type="component" value="Unassembled WGS sequence"/>
</dbReference>
<dbReference type="GO" id="GO:0005886">
    <property type="term" value="C:plasma membrane"/>
    <property type="evidence" value="ECO:0007669"/>
    <property type="project" value="UniProtKB-SubCell"/>
</dbReference>
<dbReference type="Gene3D" id="2.70.98.90">
    <property type="match status" value="1"/>
</dbReference>
<proteinExistence type="inferred from homology"/>
<feature type="domain" description="Membrane insertase YidC/Oxa/ALB C-terminal" evidence="14">
    <location>
        <begin position="347"/>
        <end position="547"/>
    </location>
</feature>
<keyword evidence="17" id="KW-1185">Reference proteome</keyword>
<dbReference type="CDD" id="cd20070">
    <property type="entry name" value="5TM_YidC_Alb3"/>
    <property type="match status" value="1"/>
</dbReference>
<evidence type="ECO:0000256" key="13">
    <source>
        <dbReference type="HAMAP-Rule" id="MF_01810"/>
    </source>
</evidence>
<evidence type="ECO:0000256" key="10">
    <source>
        <dbReference type="ARBA" id="ARBA00023186"/>
    </source>
</evidence>
<accession>A0A2S5R8F1</accession>
<dbReference type="NCBIfam" id="TIGR03592">
    <property type="entry name" value="yidC_oxa1_cterm"/>
    <property type="match status" value="1"/>
</dbReference>
<dbReference type="AlphaFoldDB" id="A0A2S5R8F1"/>
<keyword evidence="5 13" id="KW-1003">Cell membrane</keyword>
<evidence type="ECO:0000256" key="7">
    <source>
        <dbReference type="ARBA" id="ARBA00022927"/>
    </source>
</evidence>
<keyword evidence="10 13" id="KW-0143">Chaperone</keyword>
<dbReference type="InterPro" id="IPR028055">
    <property type="entry name" value="YidC/Oxa/ALB_C"/>
</dbReference>
<comment type="similarity">
    <text evidence="2 13">Belongs to the OXA1/ALB3/YidC family. Type 1 subfamily.</text>
</comment>
<organism evidence="16 17">
    <name type="scientific">Holospora curviuscula</name>
    <dbReference type="NCBI Taxonomy" id="1082868"/>
    <lineage>
        <taxon>Bacteria</taxon>
        <taxon>Pseudomonadati</taxon>
        <taxon>Pseudomonadota</taxon>
        <taxon>Alphaproteobacteria</taxon>
        <taxon>Holosporales</taxon>
        <taxon>Holosporaceae</taxon>
        <taxon>Holospora</taxon>
    </lineage>
</organism>
<keyword evidence="8 13" id="KW-1133">Transmembrane helix</keyword>
<evidence type="ECO:0000256" key="8">
    <source>
        <dbReference type="ARBA" id="ARBA00022989"/>
    </source>
</evidence>
<keyword evidence="7 13" id="KW-0653">Protein transport</keyword>
<dbReference type="GO" id="GO:0015031">
    <property type="term" value="P:protein transport"/>
    <property type="evidence" value="ECO:0007669"/>
    <property type="project" value="UniProtKB-KW"/>
</dbReference>
<dbReference type="GO" id="GO:0051205">
    <property type="term" value="P:protein insertion into membrane"/>
    <property type="evidence" value="ECO:0007669"/>
    <property type="project" value="TreeGrafter"/>
</dbReference>
<evidence type="ECO:0000259" key="14">
    <source>
        <dbReference type="Pfam" id="PF02096"/>
    </source>
</evidence>
<evidence type="ECO:0000313" key="17">
    <source>
        <dbReference type="Proteomes" id="UP000239425"/>
    </source>
</evidence>
<name>A0A2S5R8F1_9PROT</name>
<feature type="transmembrane region" description="Helical" evidence="13">
    <location>
        <begin position="457"/>
        <end position="482"/>
    </location>
</feature>
<feature type="transmembrane region" description="Helical" evidence="13">
    <location>
        <begin position="6"/>
        <end position="25"/>
    </location>
</feature>
<comment type="function">
    <text evidence="13">Required for the insertion and/or proper folding and/or complex formation of integral membrane proteins into the membrane. Involved in integration of membrane proteins that insert both dependently and independently of the Sec translocase complex, as well as at least some lipoproteins. Aids folding of multispanning membrane proteins.</text>
</comment>
<dbReference type="PRINTS" id="PR00701">
    <property type="entry name" value="60KDINNERMP"/>
</dbReference>
<reference evidence="16 17" key="1">
    <citation type="submission" date="2017-11" db="EMBL/GenBank/DDBJ databases">
        <title>Comparative genomic analysis of Holospora spp., intranuclear symbionts of paramecia.</title>
        <authorList>
            <person name="Garushyants S.K."/>
            <person name="Beliavskaya A."/>
            <person name="Malko D.B."/>
            <person name="Logacheva M.D."/>
            <person name="Rautian M.S."/>
            <person name="Gelfand M.S."/>
        </authorList>
    </citation>
    <scope>NUCLEOTIDE SEQUENCE [LARGE SCALE GENOMIC DNA]</scope>
    <source>
        <strain evidence="17">02AZ16</strain>
    </source>
</reference>
<evidence type="ECO:0000256" key="11">
    <source>
        <dbReference type="ARBA" id="ARBA00033245"/>
    </source>
</evidence>
<dbReference type="GO" id="GO:0032977">
    <property type="term" value="F:membrane insertase activity"/>
    <property type="evidence" value="ECO:0007669"/>
    <property type="project" value="InterPro"/>
</dbReference>